<dbReference type="InterPro" id="IPR019779">
    <property type="entry name" value="GalP_UDPtransf1_His-AS"/>
</dbReference>
<evidence type="ECO:0000256" key="6">
    <source>
        <dbReference type="ARBA" id="ARBA00016340"/>
    </source>
</evidence>
<sequence length="222" mass="24385">GRVRMLVDVWADRTEILGAEPAVAYVMPFENKGEIVGTTLSHPHGQIYGYPEVPPRARRELDAARAHRARTGRCVHCDVVAAELADGRRLVACVDGWAAWVPFWARFPYEVHIAPSAHHPALPDLPHREREGLAAMLTRVAGAYDRLWGFSLPYVMAFHQQPTDGNPDWPALSHLHVEFAPPHRAADRLKHLAGSELAGGAFVTDVAPETAAAELRAALPEP</sequence>
<comment type="cofactor">
    <cofactor evidence="2">
        <name>Zn(2+)</name>
        <dbReference type="ChEBI" id="CHEBI:29105"/>
    </cofactor>
</comment>
<evidence type="ECO:0000259" key="15">
    <source>
        <dbReference type="Pfam" id="PF01087"/>
    </source>
</evidence>
<keyword evidence="12 14" id="KW-0119">Carbohydrate metabolism</keyword>
<evidence type="ECO:0000259" key="16">
    <source>
        <dbReference type="Pfam" id="PF02744"/>
    </source>
</evidence>
<dbReference type="SUPFAM" id="SSF54197">
    <property type="entry name" value="HIT-like"/>
    <property type="match status" value="2"/>
</dbReference>
<comment type="caution">
    <text evidence="17">The sequence shown here is derived from an EMBL/GenBank/DDBJ whole genome shotgun (WGS) entry which is preliminary data.</text>
</comment>
<evidence type="ECO:0000256" key="3">
    <source>
        <dbReference type="ARBA" id="ARBA00004947"/>
    </source>
</evidence>
<organism evidence="17 18">
    <name type="scientific">Acidiferrimicrobium australe</name>
    <dbReference type="NCBI Taxonomy" id="2664430"/>
    <lineage>
        <taxon>Bacteria</taxon>
        <taxon>Bacillati</taxon>
        <taxon>Actinomycetota</taxon>
        <taxon>Acidimicrobiia</taxon>
        <taxon>Acidimicrobiales</taxon>
        <taxon>Acidimicrobiaceae</taxon>
        <taxon>Acidiferrimicrobium</taxon>
    </lineage>
</organism>
<protein>
    <recommendedName>
        <fullName evidence="6 13">Galactose-1-phosphate uridylyltransferase</fullName>
        <ecNumber evidence="5 13">2.7.7.12</ecNumber>
    </recommendedName>
</protein>
<evidence type="ECO:0000256" key="5">
    <source>
        <dbReference type="ARBA" id="ARBA00012384"/>
    </source>
</evidence>
<evidence type="ECO:0000313" key="18">
    <source>
        <dbReference type="Proteomes" id="UP000437736"/>
    </source>
</evidence>
<dbReference type="GO" id="GO:0016779">
    <property type="term" value="F:nucleotidyltransferase activity"/>
    <property type="evidence" value="ECO:0007669"/>
    <property type="project" value="UniProtKB-KW"/>
</dbReference>
<dbReference type="Gene3D" id="3.30.428.10">
    <property type="entry name" value="HIT-like"/>
    <property type="match status" value="2"/>
</dbReference>
<comment type="similarity">
    <text evidence="4 14">Belongs to the galactose-1-phosphate uridylyltransferase type 1 family.</text>
</comment>
<keyword evidence="11 14" id="KW-0299">Galactose metabolism</keyword>
<feature type="domain" description="Galactose-1-phosphate uridyl transferase C-terminal" evidence="16">
    <location>
        <begin position="66"/>
        <end position="218"/>
    </location>
</feature>
<feature type="domain" description="Galactose-1-phosphate uridyl transferase N-terminal" evidence="15">
    <location>
        <begin position="4"/>
        <end position="54"/>
    </location>
</feature>
<evidence type="ECO:0000256" key="12">
    <source>
        <dbReference type="ARBA" id="ARBA00023277"/>
    </source>
</evidence>
<dbReference type="Pfam" id="PF02744">
    <property type="entry name" value="GalP_UDP_tr_C"/>
    <property type="match status" value="1"/>
</dbReference>
<comment type="pathway">
    <text evidence="3 14">Carbohydrate metabolism; galactose metabolism.</text>
</comment>
<dbReference type="NCBIfam" id="TIGR00209">
    <property type="entry name" value="galT_1"/>
    <property type="match status" value="1"/>
</dbReference>
<evidence type="ECO:0000256" key="11">
    <source>
        <dbReference type="ARBA" id="ARBA00023144"/>
    </source>
</evidence>
<name>A0ABW9QT45_9ACTN</name>
<dbReference type="EMBL" id="WJHE01000355">
    <property type="protein sequence ID" value="MST32668.1"/>
    <property type="molecule type" value="Genomic_DNA"/>
</dbReference>
<evidence type="ECO:0000256" key="1">
    <source>
        <dbReference type="ARBA" id="ARBA00001107"/>
    </source>
</evidence>
<keyword evidence="18" id="KW-1185">Reference proteome</keyword>
<evidence type="ECO:0000256" key="13">
    <source>
        <dbReference type="NCBIfam" id="TIGR00209"/>
    </source>
</evidence>
<dbReference type="Pfam" id="PF01087">
    <property type="entry name" value="GalP_UDP_transf"/>
    <property type="match status" value="1"/>
</dbReference>
<dbReference type="InterPro" id="IPR001937">
    <property type="entry name" value="GalP_UDPtransf1"/>
</dbReference>
<keyword evidence="8 14" id="KW-0548">Nucleotidyltransferase</keyword>
<dbReference type="PROSITE" id="PS00117">
    <property type="entry name" value="GAL_P_UDP_TRANSF_I"/>
    <property type="match status" value="1"/>
</dbReference>
<evidence type="ECO:0000256" key="7">
    <source>
        <dbReference type="ARBA" id="ARBA00022679"/>
    </source>
</evidence>
<dbReference type="PANTHER" id="PTHR11943:SF1">
    <property type="entry name" value="GALACTOSE-1-PHOSPHATE URIDYLYLTRANSFERASE"/>
    <property type="match status" value="1"/>
</dbReference>
<feature type="non-terminal residue" evidence="17">
    <location>
        <position position="1"/>
    </location>
</feature>
<evidence type="ECO:0000256" key="10">
    <source>
        <dbReference type="ARBA" id="ARBA00022833"/>
    </source>
</evidence>
<dbReference type="PANTHER" id="PTHR11943">
    <property type="entry name" value="GALACTOSE-1-PHOSPHATE URIDYLYLTRANSFERASE"/>
    <property type="match status" value="1"/>
</dbReference>
<evidence type="ECO:0000256" key="9">
    <source>
        <dbReference type="ARBA" id="ARBA00022723"/>
    </source>
</evidence>
<evidence type="ECO:0000313" key="17">
    <source>
        <dbReference type="EMBL" id="MST32668.1"/>
    </source>
</evidence>
<proteinExistence type="inferred from homology"/>
<accession>A0ABW9QT45</accession>
<keyword evidence="9 14" id="KW-0479">Metal-binding</keyword>
<comment type="catalytic activity">
    <reaction evidence="1 14">
        <text>alpha-D-galactose 1-phosphate + UDP-alpha-D-glucose = alpha-D-glucose 1-phosphate + UDP-alpha-D-galactose</text>
        <dbReference type="Rhea" id="RHEA:13989"/>
        <dbReference type="ChEBI" id="CHEBI:58336"/>
        <dbReference type="ChEBI" id="CHEBI:58601"/>
        <dbReference type="ChEBI" id="CHEBI:58885"/>
        <dbReference type="ChEBI" id="CHEBI:66914"/>
        <dbReference type="EC" id="2.7.7.12"/>
    </reaction>
</comment>
<evidence type="ECO:0000256" key="2">
    <source>
        <dbReference type="ARBA" id="ARBA00001947"/>
    </source>
</evidence>
<dbReference type="EC" id="2.7.7.12" evidence="5 13"/>
<gene>
    <name evidence="17" type="primary">galT</name>
    <name evidence="17" type="ORF">GHK86_08030</name>
</gene>
<reference evidence="17 18" key="1">
    <citation type="submission" date="2019-11" db="EMBL/GenBank/DDBJ databases">
        <title>Acidiferrimicrobium australis gen. nov., sp. nov., an acidophilic and obligately heterotrophic, member of the Actinobacteria that catalyses dissimilatory oxido- reduction of iron isolated from metal-rich acidic water in Chile.</title>
        <authorList>
            <person name="Gonzalez D."/>
            <person name="Huber K."/>
            <person name="Hedrich S."/>
            <person name="Rojas-Villalobos C."/>
            <person name="Quatrini R."/>
            <person name="Dinamarca M.A."/>
            <person name="Schwarz A."/>
            <person name="Canales C."/>
            <person name="Nancucheo I."/>
        </authorList>
    </citation>
    <scope>NUCLEOTIDE SEQUENCE [LARGE SCALE GENOMIC DNA]</scope>
    <source>
        <strain evidence="17 18">USS-CCA1</strain>
    </source>
</reference>
<evidence type="ECO:0000256" key="14">
    <source>
        <dbReference type="RuleBase" id="RU000506"/>
    </source>
</evidence>
<evidence type="ECO:0000256" key="4">
    <source>
        <dbReference type="ARBA" id="ARBA00010951"/>
    </source>
</evidence>
<keyword evidence="7 14" id="KW-0808">Transferase</keyword>
<keyword evidence="10" id="KW-0862">Zinc</keyword>
<evidence type="ECO:0000256" key="8">
    <source>
        <dbReference type="ARBA" id="ARBA00022695"/>
    </source>
</evidence>
<dbReference type="InterPro" id="IPR005850">
    <property type="entry name" value="GalP_Utransf_C"/>
</dbReference>
<dbReference type="InterPro" id="IPR005849">
    <property type="entry name" value="GalP_Utransf_N"/>
</dbReference>
<dbReference type="InterPro" id="IPR036265">
    <property type="entry name" value="HIT-like_sf"/>
</dbReference>
<dbReference type="Proteomes" id="UP000437736">
    <property type="component" value="Unassembled WGS sequence"/>
</dbReference>